<dbReference type="PROSITE" id="PS50929">
    <property type="entry name" value="ABC_TM1F"/>
    <property type="match status" value="2"/>
</dbReference>
<dbReference type="Proteomes" id="UP001243989">
    <property type="component" value="Unassembled WGS sequence"/>
</dbReference>
<feature type="transmembrane region" description="Helical" evidence="11">
    <location>
        <begin position="71"/>
        <end position="90"/>
    </location>
</feature>
<dbReference type="InterPro" id="IPR017871">
    <property type="entry name" value="ABC_transporter-like_CS"/>
</dbReference>
<dbReference type="InterPro" id="IPR003593">
    <property type="entry name" value="AAA+_ATPase"/>
</dbReference>
<dbReference type="InterPro" id="IPR003439">
    <property type="entry name" value="ABC_transporter-like_ATP-bd"/>
</dbReference>
<feature type="transmembrane region" description="Helical" evidence="11">
    <location>
        <begin position="102"/>
        <end position="119"/>
    </location>
</feature>
<dbReference type="InterPro" id="IPR011527">
    <property type="entry name" value="ABC1_TM_dom"/>
</dbReference>
<dbReference type="FunFam" id="1.20.1560.10:FF:000066">
    <property type="entry name" value="ABC multidrug transporter (Eurofung)"/>
    <property type="match status" value="1"/>
</dbReference>
<reference evidence="14" key="1">
    <citation type="submission" date="2021-06" db="EMBL/GenBank/DDBJ databases">
        <title>Comparative genomics, transcriptomics and evolutionary studies reveal genomic signatures of adaptation to plant cell wall in hemibiotrophic fungi.</title>
        <authorList>
            <consortium name="DOE Joint Genome Institute"/>
            <person name="Baroncelli R."/>
            <person name="Diaz J.F."/>
            <person name="Benocci T."/>
            <person name="Peng M."/>
            <person name="Battaglia E."/>
            <person name="Haridas S."/>
            <person name="Andreopoulos W."/>
            <person name="Labutti K."/>
            <person name="Pangilinan J."/>
            <person name="Floch G.L."/>
            <person name="Makela M.R."/>
            <person name="Henrissat B."/>
            <person name="Grigoriev I.V."/>
            <person name="Crouch J.A."/>
            <person name="De Vries R.P."/>
            <person name="Sukno S.A."/>
            <person name="Thon M.R."/>
        </authorList>
    </citation>
    <scope>NUCLEOTIDE SEQUENCE</scope>
    <source>
        <strain evidence="14">CBS 102054</strain>
    </source>
</reference>
<dbReference type="CDD" id="cd18580">
    <property type="entry name" value="ABC_6TM_ABCC_D2"/>
    <property type="match status" value="1"/>
</dbReference>
<comment type="subcellular location">
    <subcellularLocation>
        <location evidence="1">Cell membrane</location>
        <topology evidence="1">Multi-pass membrane protein</topology>
    </subcellularLocation>
</comment>
<dbReference type="RefSeq" id="XP_060440480.1">
    <property type="nucleotide sequence ID" value="XM_060586924.1"/>
</dbReference>
<evidence type="ECO:0000256" key="7">
    <source>
        <dbReference type="ARBA" id="ARBA00022840"/>
    </source>
</evidence>
<dbReference type="PANTHER" id="PTHR24223">
    <property type="entry name" value="ATP-BINDING CASSETTE SUB-FAMILY C"/>
    <property type="match status" value="1"/>
</dbReference>
<dbReference type="Pfam" id="PF00664">
    <property type="entry name" value="ABC_membrane"/>
    <property type="match status" value="1"/>
</dbReference>
<proteinExistence type="inferred from homology"/>
<organism evidence="14 15">
    <name type="scientific">Colletotrichum phormii</name>
    <dbReference type="NCBI Taxonomy" id="359342"/>
    <lineage>
        <taxon>Eukaryota</taxon>
        <taxon>Fungi</taxon>
        <taxon>Dikarya</taxon>
        <taxon>Ascomycota</taxon>
        <taxon>Pezizomycotina</taxon>
        <taxon>Sordariomycetes</taxon>
        <taxon>Hypocreomycetidae</taxon>
        <taxon>Glomerellales</taxon>
        <taxon>Glomerellaceae</taxon>
        <taxon>Colletotrichum</taxon>
        <taxon>Colletotrichum acutatum species complex</taxon>
    </lineage>
</organism>
<protein>
    <submittedName>
        <fullName evidence="14">ABC transporter</fullName>
    </submittedName>
</protein>
<dbReference type="PROSITE" id="PS00211">
    <property type="entry name" value="ABC_TRANSPORTER_1"/>
    <property type="match status" value="1"/>
</dbReference>
<evidence type="ECO:0000256" key="4">
    <source>
        <dbReference type="ARBA" id="ARBA00022475"/>
    </source>
</evidence>
<feature type="transmembrane region" description="Helical" evidence="11">
    <location>
        <begin position="1133"/>
        <end position="1155"/>
    </location>
</feature>
<evidence type="ECO:0000256" key="10">
    <source>
        <dbReference type="ARBA" id="ARBA00023180"/>
    </source>
</evidence>
<dbReference type="CDD" id="cd03244">
    <property type="entry name" value="ABCC_MRP_domain2"/>
    <property type="match status" value="1"/>
</dbReference>
<feature type="transmembrane region" description="Helical" evidence="11">
    <location>
        <begin position="495"/>
        <end position="520"/>
    </location>
</feature>
<dbReference type="SUPFAM" id="SSF52540">
    <property type="entry name" value="P-loop containing nucleoside triphosphate hydrolases"/>
    <property type="match status" value="2"/>
</dbReference>
<dbReference type="InterPro" id="IPR044726">
    <property type="entry name" value="ABCC_6TM_D2"/>
</dbReference>
<comment type="similarity">
    <text evidence="2">Belongs to the ABC transporter superfamily. ABCC family. Conjugate transporter (TC 3.A.1.208) subfamily.</text>
</comment>
<evidence type="ECO:0000259" key="12">
    <source>
        <dbReference type="PROSITE" id="PS50893"/>
    </source>
</evidence>
<accession>A0AAI9ZH68</accession>
<feature type="transmembrane region" description="Helical" evidence="11">
    <location>
        <begin position="32"/>
        <end position="51"/>
    </location>
</feature>
<keyword evidence="9 11" id="KW-0472">Membrane</keyword>
<comment type="caution">
    <text evidence="14">The sequence shown here is derived from an EMBL/GenBank/DDBJ whole genome shotgun (WGS) entry which is preliminary data.</text>
</comment>
<feature type="transmembrane region" description="Helical" evidence="11">
    <location>
        <begin position="407"/>
        <end position="430"/>
    </location>
</feature>
<gene>
    <name evidence="14" type="ORF">BDP81DRAFT_382952</name>
</gene>
<feature type="transmembrane region" description="Helical" evidence="11">
    <location>
        <begin position="952"/>
        <end position="974"/>
    </location>
</feature>
<keyword evidence="3" id="KW-0813">Transport</keyword>
<feature type="transmembrane region" description="Helical" evidence="11">
    <location>
        <begin position="379"/>
        <end position="401"/>
    </location>
</feature>
<dbReference type="PANTHER" id="PTHR24223:SF404">
    <property type="entry name" value="ABC MULTIDRUG TRANSPORTER (EUROFUNG)-RELATED"/>
    <property type="match status" value="1"/>
</dbReference>
<keyword evidence="6" id="KW-0547">Nucleotide-binding</keyword>
<dbReference type="GeneID" id="85471786"/>
<evidence type="ECO:0000256" key="8">
    <source>
        <dbReference type="ARBA" id="ARBA00022989"/>
    </source>
</evidence>
<dbReference type="Pfam" id="PF24357">
    <property type="entry name" value="TMD0_ABC"/>
    <property type="match status" value="1"/>
</dbReference>
<dbReference type="FunFam" id="3.40.50.300:FF:002145">
    <property type="entry name" value="ABC transporter (MsbA subfamily)"/>
    <property type="match status" value="1"/>
</dbReference>
<dbReference type="GO" id="GO:0005886">
    <property type="term" value="C:plasma membrane"/>
    <property type="evidence" value="ECO:0007669"/>
    <property type="project" value="UniProtKB-SubCell"/>
</dbReference>
<feature type="domain" description="ABC transmembrane type-1" evidence="13">
    <location>
        <begin position="281"/>
        <end position="556"/>
    </location>
</feature>
<evidence type="ECO:0000256" key="5">
    <source>
        <dbReference type="ARBA" id="ARBA00022692"/>
    </source>
</evidence>
<feature type="transmembrane region" description="Helical" evidence="11">
    <location>
        <begin position="156"/>
        <end position="175"/>
    </location>
</feature>
<dbReference type="SUPFAM" id="SSF90123">
    <property type="entry name" value="ABC transporter transmembrane region"/>
    <property type="match status" value="2"/>
</dbReference>
<feature type="domain" description="ABC transporter" evidence="12">
    <location>
        <begin position="1228"/>
        <end position="1460"/>
    </location>
</feature>
<keyword evidence="8 11" id="KW-1133">Transmembrane helix</keyword>
<evidence type="ECO:0000259" key="13">
    <source>
        <dbReference type="PROSITE" id="PS50929"/>
    </source>
</evidence>
<dbReference type="InterPro" id="IPR044746">
    <property type="entry name" value="ABCC_6TM_D1"/>
</dbReference>
<name>A0AAI9ZH68_9PEZI</name>
<feature type="transmembrane region" description="Helical" evidence="11">
    <location>
        <begin position="131"/>
        <end position="150"/>
    </location>
</feature>
<dbReference type="InterPro" id="IPR050173">
    <property type="entry name" value="ABC_transporter_C-like"/>
</dbReference>
<sequence>MSCQGTLGDRSFGPRVDHQCRSFDFTLFFEDVFFACLPSGLLLLLAPASFIGLSRRRIVSTLHSKLSHGKLTTLTALFVFQVVYLALRISNPPLKTSASTPADILAVISTVAVFALSASTHQRSERPSTLIVLYLSASSILGIARLRTLWLFSKELTLPTIFTLILFITIVALVLESLAMKKRLADSEPPNDDKHATPEQSSGFWARTCFWWLARTFHLGYTKVISLSDLPGLDPSIKSQRLHTRLAKVWDKYDHEQRHSLLQACFRSYLGPFLSPILPRLCLSVFTFAQPFLINTTVTYVAETNPDVNYGRGLICAWALVYLGIAASTSVYQYHNFRFATRLRGGLVALLYQHAVHTREVDMGEISAVTLMGTDVERIFGAMSMFHSVWASLLDIAIASWLLGRQLSLACLAPILLVLVFIAATSRISVATKTAQIRWIERIQERLRVTTIMLGDMKAVKMLGLSRVMANVLQRLRIEEVETSKSFRKLLVTTLLLSITPINLAPIVTFAVYVIVSVFWQHTTLLPAQAFTSVALIALLTTPVVEFIQLLPMVVQSFGCFSRIQDFCNYNRKSTLSDEWTGALIPQDLSPEIEPGLEQLKRMDPLCETQQHIVSWRDQSFGWTKDQLVLHGITVNVPRGMLTVVVGPVGSGKSSFLSAILGELKSRSSIEAPEPTEGIGRCAMAYCSQSPWLENGTLRENILGISAFEQKWYDSVVSACGLEPDLKVLEKGDLTVIGSNGVNLSGGQKQRVALARAVYSRCKLVILDDVFGGIDAHTSRHVTTRLLGSKGLFRQHHITAVIATHDRSIMQFADNLIVIDSGRIQEAGSPMTLSNGKGYVIKLELKCTSGDVIEELGKAEIDKASEPPEKITIRSADTHSQASLEHTDIRRKNGEKAVYLYYLRSAGRKAVFMYTISVVTWIFFSEFSTVWIKWWSEPNTSAPKKSVGYYLGIYVMIGTLGTVGASLAAWFAFLDVVPNTALGLHSDLLQTVFSASFRFLSKTDSGELLNRFSEDMQLVDMDLPATMVNYTSTAISVLAKAVILAVFSQYLGITLPFLATILYFLQRFYLQTSRQIRLLGIEAKAPLYTHFSESVAGGATVRAFGWQAQYQKRNYGYIDTFQRPNYLQSCIQAWLTFVLNLLVAALAVILVSTVVTWHDKFSASSVGVSLVMVIGFSEVLARLIQSWTKLESSVGAVARVRRFLLETETETSVGNASMPFEWPSSGALSFSDLSASYSLRAELVLKGVTLTIEAGQHIAICGRSGSGKTSLVLSLLQMMHVTKGIIKLDGVNLATVVQGDFRSRINVVSQDPFLVPGTIRFNIDPFGIVSNDSEISHTLEKVGLWDVVSRLGGLDKDIDSAAWSAGQRQLLCLARAMVRRSKVLILDEAMSSVDAVTESVMQDVVDTEFVGCTVLAVMHRLGHVVRYDKVALLGNGEVLEFGTPEELISANTKFAELYRIGGNCFK</sequence>
<keyword evidence="5 11" id="KW-0812">Transmembrane</keyword>
<feature type="transmembrane region" description="Helical" evidence="11">
    <location>
        <begin position="277"/>
        <end position="298"/>
    </location>
</feature>
<dbReference type="EMBL" id="JAHMHQ010000024">
    <property type="protein sequence ID" value="KAK1624485.1"/>
    <property type="molecule type" value="Genomic_DNA"/>
</dbReference>
<dbReference type="InterPro" id="IPR027417">
    <property type="entry name" value="P-loop_NTPase"/>
</dbReference>
<dbReference type="PROSITE" id="PS50893">
    <property type="entry name" value="ABC_TRANSPORTER_2"/>
    <property type="match status" value="2"/>
</dbReference>
<evidence type="ECO:0000256" key="1">
    <source>
        <dbReference type="ARBA" id="ARBA00004651"/>
    </source>
</evidence>
<evidence type="ECO:0000256" key="6">
    <source>
        <dbReference type="ARBA" id="ARBA00022741"/>
    </source>
</evidence>
<keyword evidence="15" id="KW-1185">Reference proteome</keyword>
<feature type="domain" description="ABC transmembrane type-1" evidence="13">
    <location>
        <begin position="927"/>
        <end position="1192"/>
    </location>
</feature>
<dbReference type="Gene3D" id="1.20.1560.10">
    <property type="entry name" value="ABC transporter type 1, transmembrane domain"/>
    <property type="match status" value="2"/>
</dbReference>
<dbReference type="FunFam" id="1.20.1560.10:FF:000055">
    <property type="entry name" value="ABC multidrug transporter (Eurofung)"/>
    <property type="match status" value="1"/>
</dbReference>
<keyword evidence="7" id="KW-0067">ATP-binding</keyword>
<dbReference type="Gene3D" id="3.40.50.300">
    <property type="entry name" value="P-loop containing nucleotide triphosphate hydrolases"/>
    <property type="match status" value="2"/>
</dbReference>
<keyword evidence="10" id="KW-0325">Glycoprotein</keyword>
<evidence type="ECO:0000256" key="9">
    <source>
        <dbReference type="ARBA" id="ARBA00023136"/>
    </source>
</evidence>
<dbReference type="InterPro" id="IPR056227">
    <property type="entry name" value="TMD0_ABC"/>
</dbReference>
<feature type="transmembrane region" description="Helical" evidence="11">
    <location>
        <begin position="1161"/>
        <end position="1181"/>
    </location>
</feature>
<feature type="transmembrane region" description="Helical" evidence="11">
    <location>
        <begin position="526"/>
        <end position="548"/>
    </location>
</feature>
<evidence type="ECO:0000313" key="14">
    <source>
        <dbReference type="EMBL" id="KAK1624485.1"/>
    </source>
</evidence>
<dbReference type="CDD" id="cd03250">
    <property type="entry name" value="ABCC_MRP_domain1"/>
    <property type="match status" value="1"/>
</dbReference>
<feature type="transmembrane region" description="Helical" evidence="11">
    <location>
        <begin position="310"/>
        <end position="334"/>
    </location>
</feature>
<evidence type="ECO:0000313" key="15">
    <source>
        <dbReference type="Proteomes" id="UP001243989"/>
    </source>
</evidence>
<keyword evidence="4" id="KW-1003">Cell membrane</keyword>
<dbReference type="GO" id="GO:0016887">
    <property type="term" value="F:ATP hydrolysis activity"/>
    <property type="evidence" value="ECO:0007669"/>
    <property type="project" value="InterPro"/>
</dbReference>
<dbReference type="CDD" id="cd18579">
    <property type="entry name" value="ABC_6TM_ABCC_D1"/>
    <property type="match status" value="1"/>
</dbReference>
<dbReference type="SMART" id="SM00382">
    <property type="entry name" value="AAA"/>
    <property type="match status" value="2"/>
</dbReference>
<feature type="transmembrane region" description="Helical" evidence="11">
    <location>
        <begin position="1053"/>
        <end position="1070"/>
    </location>
</feature>
<feature type="transmembrane region" description="Helical" evidence="11">
    <location>
        <begin position="911"/>
        <end position="932"/>
    </location>
</feature>
<evidence type="ECO:0000256" key="2">
    <source>
        <dbReference type="ARBA" id="ARBA00009726"/>
    </source>
</evidence>
<dbReference type="GO" id="GO:0140359">
    <property type="term" value="F:ABC-type transporter activity"/>
    <property type="evidence" value="ECO:0007669"/>
    <property type="project" value="InterPro"/>
</dbReference>
<evidence type="ECO:0000256" key="11">
    <source>
        <dbReference type="SAM" id="Phobius"/>
    </source>
</evidence>
<dbReference type="Pfam" id="PF00005">
    <property type="entry name" value="ABC_tran"/>
    <property type="match status" value="2"/>
</dbReference>
<evidence type="ECO:0000256" key="3">
    <source>
        <dbReference type="ARBA" id="ARBA00022448"/>
    </source>
</evidence>
<dbReference type="InterPro" id="IPR036640">
    <property type="entry name" value="ABC1_TM_sf"/>
</dbReference>
<feature type="domain" description="ABC transporter" evidence="12">
    <location>
        <begin position="614"/>
        <end position="846"/>
    </location>
</feature>
<dbReference type="GO" id="GO:0005524">
    <property type="term" value="F:ATP binding"/>
    <property type="evidence" value="ECO:0007669"/>
    <property type="project" value="UniProtKB-KW"/>
</dbReference>